<dbReference type="EMBL" id="ML179714">
    <property type="protein sequence ID" value="THU82685.1"/>
    <property type="molecule type" value="Genomic_DNA"/>
</dbReference>
<dbReference type="AlphaFoldDB" id="A0A4V4HCB5"/>
<evidence type="ECO:0000313" key="3">
    <source>
        <dbReference type="Proteomes" id="UP000297245"/>
    </source>
</evidence>
<reference evidence="2 3" key="1">
    <citation type="journal article" date="2019" name="Nat. Ecol. Evol.">
        <title>Megaphylogeny resolves global patterns of mushroom evolution.</title>
        <authorList>
            <person name="Varga T."/>
            <person name="Krizsan K."/>
            <person name="Foldi C."/>
            <person name="Dima B."/>
            <person name="Sanchez-Garcia M."/>
            <person name="Sanchez-Ramirez S."/>
            <person name="Szollosi G.J."/>
            <person name="Szarkandi J.G."/>
            <person name="Papp V."/>
            <person name="Albert L."/>
            <person name="Andreopoulos W."/>
            <person name="Angelini C."/>
            <person name="Antonin V."/>
            <person name="Barry K.W."/>
            <person name="Bougher N.L."/>
            <person name="Buchanan P."/>
            <person name="Buyck B."/>
            <person name="Bense V."/>
            <person name="Catcheside P."/>
            <person name="Chovatia M."/>
            <person name="Cooper J."/>
            <person name="Damon W."/>
            <person name="Desjardin D."/>
            <person name="Finy P."/>
            <person name="Geml J."/>
            <person name="Haridas S."/>
            <person name="Hughes K."/>
            <person name="Justo A."/>
            <person name="Karasinski D."/>
            <person name="Kautmanova I."/>
            <person name="Kiss B."/>
            <person name="Kocsube S."/>
            <person name="Kotiranta H."/>
            <person name="LaButti K.M."/>
            <person name="Lechner B.E."/>
            <person name="Liimatainen K."/>
            <person name="Lipzen A."/>
            <person name="Lukacs Z."/>
            <person name="Mihaltcheva S."/>
            <person name="Morgado L.N."/>
            <person name="Niskanen T."/>
            <person name="Noordeloos M.E."/>
            <person name="Ohm R.A."/>
            <person name="Ortiz-Santana B."/>
            <person name="Ovrebo C."/>
            <person name="Racz N."/>
            <person name="Riley R."/>
            <person name="Savchenko A."/>
            <person name="Shiryaev A."/>
            <person name="Soop K."/>
            <person name="Spirin V."/>
            <person name="Szebenyi C."/>
            <person name="Tomsovsky M."/>
            <person name="Tulloss R.E."/>
            <person name="Uehling J."/>
            <person name="Grigoriev I.V."/>
            <person name="Vagvolgyi C."/>
            <person name="Papp T."/>
            <person name="Martin F.M."/>
            <person name="Miettinen O."/>
            <person name="Hibbett D.S."/>
            <person name="Nagy L.G."/>
        </authorList>
    </citation>
    <scope>NUCLEOTIDE SEQUENCE [LARGE SCALE GENOMIC DNA]</scope>
    <source>
        <strain evidence="2 3">CBS 962.96</strain>
    </source>
</reference>
<accession>A0A4V4HCB5</accession>
<evidence type="ECO:0008006" key="4">
    <source>
        <dbReference type="Google" id="ProtNLM"/>
    </source>
</evidence>
<dbReference type="OrthoDB" id="2402896at2759"/>
<evidence type="ECO:0000313" key="2">
    <source>
        <dbReference type="EMBL" id="THU82685.1"/>
    </source>
</evidence>
<evidence type="ECO:0000256" key="1">
    <source>
        <dbReference type="SAM" id="MobiDB-lite"/>
    </source>
</evidence>
<name>A0A4V4HCB5_DENBC</name>
<sequence length="474" mass="53888">MIYTYNDYNLFEPNHAHPIQRFMRERAPMDLSHVRMPFVDELLSYSLLPAISLSSPGTGLPNSPRDNEPIWVSSDDEKTTRSQFKEQNSSRRSPFSTPTRPRKRLNLHRSPSLTPTRHRKRLNLNRSPSLIEVSPPKLKLEPEIISLLTPDSSPTKMKVTRKRSPSLVLVSPSVKVEQSKVKTELGRLPRLSPEPGPIVVGQTFESLEQAKTFIFSVEERCGHKWVVGQTKRRKSGETGRVTLRCNRYRAYKPTHLSHIDPADFRHGKSGKTECFAHVNIVCDAWGVWRVSLAHLDHNHERSIPIGGHALRPPTILQRDFVGKLATASVHFSRSQISSAMNLHGIDDSQKLEPRQLSNLLNESRRAVKDEIHALGGDVQAILHNLEAKSRTEPGWRYCVKANENGTVTAIFWQSPLQMELARRYGDVLINDNSYNRVDVLYPLNTGIIIDGFDMSRNSQKDCRPDEIDSRQESN</sequence>
<proteinExistence type="predicted"/>
<gene>
    <name evidence="2" type="ORF">K435DRAFT_808084</name>
</gene>
<feature type="compositionally biased region" description="Low complexity" evidence="1">
    <location>
        <begin position="90"/>
        <end position="99"/>
    </location>
</feature>
<organism evidence="2 3">
    <name type="scientific">Dendrothele bispora (strain CBS 962.96)</name>
    <dbReference type="NCBI Taxonomy" id="1314807"/>
    <lineage>
        <taxon>Eukaryota</taxon>
        <taxon>Fungi</taxon>
        <taxon>Dikarya</taxon>
        <taxon>Basidiomycota</taxon>
        <taxon>Agaricomycotina</taxon>
        <taxon>Agaricomycetes</taxon>
        <taxon>Agaricomycetidae</taxon>
        <taxon>Agaricales</taxon>
        <taxon>Agaricales incertae sedis</taxon>
        <taxon>Dendrothele</taxon>
    </lineage>
</organism>
<dbReference type="Proteomes" id="UP000297245">
    <property type="component" value="Unassembled WGS sequence"/>
</dbReference>
<protein>
    <recommendedName>
        <fullName evidence="4">FAR1 domain-containing protein</fullName>
    </recommendedName>
</protein>
<dbReference type="PANTHER" id="PTHR47718">
    <property type="entry name" value="OS01G0519700 PROTEIN"/>
    <property type="match status" value="1"/>
</dbReference>
<feature type="region of interest" description="Disordered" evidence="1">
    <location>
        <begin position="54"/>
        <end position="128"/>
    </location>
</feature>
<keyword evidence="3" id="KW-1185">Reference proteome</keyword>
<feature type="compositionally biased region" description="Basic and acidic residues" evidence="1">
    <location>
        <begin position="75"/>
        <end position="84"/>
    </location>
</feature>